<dbReference type="GO" id="GO:0030246">
    <property type="term" value="F:carbohydrate binding"/>
    <property type="evidence" value="ECO:0007669"/>
    <property type="project" value="InterPro"/>
</dbReference>
<keyword evidence="3" id="KW-1133">Transmembrane helix</keyword>
<dbReference type="OrthoDB" id="9769991at2"/>
<dbReference type="Gene3D" id="2.70.98.40">
    <property type="entry name" value="Glycoside hydrolase, family 65, N-terminal domain"/>
    <property type="match status" value="2"/>
</dbReference>
<dbReference type="Gene3D" id="1.50.10.140">
    <property type="match status" value="2"/>
</dbReference>
<dbReference type="InterPro" id="IPR011013">
    <property type="entry name" value="Gal_mutarotase_sf_dom"/>
</dbReference>
<dbReference type="GO" id="GO:0016757">
    <property type="term" value="F:glycosyltransferase activity"/>
    <property type="evidence" value="ECO:0007669"/>
    <property type="project" value="UniProtKB-KW"/>
</dbReference>
<dbReference type="InterPro" id="IPR008928">
    <property type="entry name" value="6-hairpin_glycosidase_sf"/>
</dbReference>
<sequence>MKVRNRKSQQKDILEILPHAIESIKKSILTPFFGDDLVKKYAGEQTPLRSELFSVEQLADYAGNLAKTHVLISGSPSEQLLKRLADNESVLLDVHKLLTESIKENQRIVPAGEWLLDNFYLIEEQIHTGKKHLPKGYSKGLPQLQRGPSEGLPRVYDIAVEIISHTDGRIDLSSLGAFIHAYQEVTPLKIGELWAIPIMLRLALLENLRRLAIKIAFDITNKSLADRWADAMTNAVENNPKDLVLVIADMARSNPPMESSFVAELIRRLQGKGPVLALPLSWVEQRLSENNLTSTELVQIENQKQAADQVSISNSISSLRFLSTNDWREFVEQTSKVEELLRQDATGIYPHMDFFTRDNYRHAVEEVAKHSTLSEQQVAATALKLANDNYVAGSTDIRTTHVGYFLTGKGLRRLERLVGMKFTFWQKCRRFFNRVPLVFYAGIISILTLLMGWLFMYKIYTPEWSSWVYLLISLPVITATSQLSISLVNWLSTILAKPDLLPRMDFSKGIPESARSMVVIPTMLSSMETLDQLVEDLEVRFLANRDANLHFALLTDFNDADREHMPDDEALLHAARSRIIQLNRKYDRPTNDTFFLFHRPRTWNAKDKIWMGYERKRGKLGHLNELLRGKSRDAFSVIIADESYFDSIRYIITLDTDTELPRDAAWRLVGTIDHPLNRPVYSQKKKRVTEGYTILQPRVSNSLPAAGSSVYTRIHGNEPGTDPYTRTISDVYQDLFHEGSFIGKGIYEIDAFEKVLGDRFPPNRILSHDLLEGCYSRSGLVSDVQLYEEYPSRYSADMKRRHRWIRGDWQIATWLLPVVPDARGKYIRNPLSALAKWKIADNLRRSLFPFSLLLLFILGWLYAEPVTWTLMCLGILFLPAVISFIWEAARKPKDINIWQHINYTIRSAKDNWVQTLLSLATLPYEVYINTSAILVTLWRMYITGKKLLEWNPSSSPINKVDKNLLQTYGAMWFSPFTAAGVLYWVAAWNPITLIFAFPVIFAWAVAPFIVWVISKPVKEEAAVISADEKRYLRRLSRKIWFFFETFITAADNWLPPDNYQEEPVERLAHRTSPTNIGLSLLANLTAYDFGYITATSLIERCTHTIGTMQAMEKYKGHLYNWYDTETLQPLNPRYVSTVDSGNLAGHLITLRQGLLALGDEKVIRKKIFEGLTDTVNVLLELQPAHFPIQLFREQLDNVCLRSPENPAQYRQCIDKMELAVNELKPSIEQTNDKLAIEWTGRLDRQLIQIKNELYNFMPWVLLPEPPSGFEEPDVLKQIPTLRELARMEHQILPVIDSYYSDNNTAAEEEWLDRLRTGITEAVRRAKETILMAERLAGECEGLADMEYAFLYDSSQHLLAIGYNVDENRRDHSYYDLLASEARLSVFVAIAQGKLPQESWFALGRQLTNEGVTPMLLSWSGSMFEYLMPLLVMPGYENTLLDQTNKGVILKQIEYGRKRNIPWGISESGYNMIDTHMNYQYKAFGVPGSGFKRGLSEDLVIAPYATIMALMVNPEEAYRNLQVMREEGFERRYGFVEAVDYTAARLPRGKSHVVINSFMAHHQGMAFLSLAYLLLDQPMQKRFVSDVHFKSTLLLLQERIPRITTFYSPGIHVADSSMVIETDLPMRVINTPNTQVPEVQLLSNGRYEVMVTNSGGGYSRWKGLAVNRWREDSTCDNWGTFCYIRDLDNNQLWSSSYQPVLQEGENYEVVFSQGRAEFRRRDHSIETHTEIVVSPEDDVELRRVHITNRSRKRRYIEITSYAEVVLASPVADAAHTAFSNLFVQTEIVEPRHAIICSRRPRSVKEQTPFMFHLMKVHDAEVAHVSYETDRSRFIGRGNTVQQPLGVTQSGTLSGSQGSVLDPVIAIQYRIIIEPLETVVVDMVYGMGDTRELANGLIEKYQDKHLANRAFELAWTHSQVILRQINAMESDAQLYGRLASSVIYANPSLRADAAIITKNRRGQSGLWSSSISGDLPIVLVQIEDQNNIGLVKQMVQAHAYWRLKGLLVDLVIWNEDHGGYRQELQNEILALIAPGVAADMKDKPGGVFIRSAEQLSVEDRILFQSVARIVISDSLGSLEEQLNRRNKLRTIIPYFTPSKIYPTLSTPALPVKDLQFFNGTGGFSKDGKEYVINIMPNSPTPAPWVNVIANPQFGTVISESGQAYTWIENAHEFRLTPWNNDPVSDKGGEVFYLRDEESGRFWSPVPLPRKSKSHYTVRHGFGYSIFEHTEDGIISSMRVHVDPELPVKYIVLKLHNRSGRLRRLSATGYMEWVLGELRPRSVMHVITEADSATGALLARNAYNTEWGNRVAFFDTDEQSKSITTDRTEFIGRNGTLANPDAMNRSKLSGKTGAALDPCAVIQAVFDLKEEEEREIIFRIGAGNDMGHALQLIRQVKGGNVMRDSFARMQQYWKETLETVRIDTPDTAVNLMGNGWLSYQVIASRLWARSGYYQSGGAFGYRDQLQDTLSLMHIRPELVRKQILLCASRQFREGDVQHWWHPPVGRGVRTTCSDDYLWLSFVTCRYVLHTGDTGILDESVYFLEGRPLNVNEESYYDMPARSAETASLYEHCVRAVKHGLRFGQHGLPLMGSGDWNDGMDKVGEHGKGESIWLAFLLYDILLKFSDLADSRNDTAFAAECREKAETLREDIEKNGWDGEWYRRAYFDDGTPLGSAGNEECKIDSIAQSWSVLSGAAPKERSVQAMQSAYRYLVRKDPGIIQLFDPPFDKSSLNPGYIKGYVPGVRENGGQYTHAAIWLVMAFAALGDADKVWELFQLINPVNHATTPEETNVYKTEPYVIAADVYAVAGQKGRGGWTWYTGSAGWMYQLLFEWLVGIRKEGDRLVFNPCIPDSWPEVAVQYKYQDTVFAIKIIKDRSAGKGRVNVVADEQQQPGNSIQLINDQKAHSIIVKTG</sequence>
<dbReference type="CDD" id="cd11756">
    <property type="entry name" value="GH94N_ChvB_NdvB_1_like"/>
    <property type="match status" value="1"/>
</dbReference>
<proteinExistence type="predicted"/>
<dbReference type="CDD" id="cd11753">
    <property type="entry name" value="GH94N_ChvB_NdvB_2_like"/>
    <property type="match status" value="1"/>
</dbReference>
<feature type="transmembrane region" description="Helical" evidence="3">
    <location>
        <begin position="467"/>
        <end position="491"/>
    </location>
</feature>
<dbReference type="Pfam" id="PF10091">
    <property type="entry name" value="Glycoamylase"/>
    <property type="match status" value="1"/>
</dbReference>
<keyword evidence="3" id="KW-0812">Transmembrane</keyword>
<evidence type="ECO:0000313" key="7">
    <source>
        <dbReference type="EMBL" id="SJZ97061.1"/>
    </source>
</evidence>
<feature type="transmembrane region" description="Helical" evidence="3">
    <location>
        <begin position="437"/>
        <end position="455"/>
    </location>
</feature>
<dbReference type="InterPro" id="IPR052047">
    <property type="entry name" value="GH94_Enzymes"/>
</dbReference>
<evidence type="ECO:0000313" key="8">
    <source>
        <dbReference type="Proteomes" id="UP000190888"/>
    </source>
</evidence>
<dbReference type="PANTHER" id="PTHR37469:SF2">
    <property type="entry name" value="CELLOBIONIC ACID PHOSPHORYLASE"/>
    <property type="match status" value="1"/>
</dbReference>
<dbReference type="Gene3D" id="3.90.1200.10">
    <property type="match status" value="1"/>
</dbReference>
<keyword evidence="3" id="KW-0472">Membrane</keyword>
<dbReference type="SUPFAM" id="SSF74650">
    <property type="entry name" value="Galactose mutarotase-like"/>
    <property type="match status" value="2"/>
</dbReference>
<keyword evidence="2" id="KW-0808">Transferase</keyword>
<dbReference type="Pfam" id="PF17167">
    <property type="entry name" value="Glyco_hydro_94"/>
    <property type="match status" value="1"/>
</dbReference>
<accession>A0A1T4Q0M5</accession>
<feature type="domain" description="Glycosyl hydrolase 94 catalytic" evidence="6">
    <location>
        <begin position="2409"/>
        <end position="2833"/>
    </location>
</feature>
<evidence type="ECO:0000256" key="1">
    <source>
        <dbReference type="ARBA" id="ARBA00022676"/>
    </source>
</evidence>
<dbReference type="InterPro" id="IPR010383">
    <property type="entry name" value="Glyco_hydrolase_94_b-supersand"/>
</dbReference>
<evidence type="ECO:0000256" key="3">
    <source>
        <dbReference type="SAM" id="Phobius"/>
    </source>
</evidence>
<organism evidence="7 8">
    <name type="scientific">Sediminibacterium ginsengisoli</name>
    <dbReference type="NCBI Taxonomy" id="413434"/>
    <lineage>
        <taxon>Bacteria</taxon>
        <taxon>Pseudomonadati</taxon>
        <taxon>Bacteroidota</taxon>
        <taxon>Chitinophagia</taxon>
        <taxon>Chitinophagales</taxon>
        <taxon>Chitinophagaceae</taxon>
        <taxon>Sediminibacterium</taxon>
    </lineage>
</organism>
<keyword evidence="8" id="KW-1185">Reference proteome</keyword>
<dbReference type="InterPro" id="IPR012341">
    <property type="entry name" value="6hp_glycosidase-like_sf"/>
</dbReference>
<dbReference type="SUPFAM" id="SSF48208">
    <property type="entry name" value="Six-hairpin glycosidases"/>
    <property type="match status" value="1"/>
</dbReference>
<dbReference type="InterPro" id="IPR033432">
    <property type="entry name" value="GH94_catalytic"/>
</dbReference>
<feature type="transmembrane region" description="Helical" evidence="3">
    <location>
        <begin position="964"/>
        <end position="985"/>
    </location>
</feature>
<feature type="transmembrane region" description="Helical" evidence="3">
    <location>
        <begin position="868"/>
        <end position="886"/>
    </location>
</feature>
<dbReference type="SMART" id="SM01068">
    <property type="entry name" value="CBM_X"/>
    <property type="match status" value="2"/>
</dbReference>
<dbReference type="RefSeq" id="WP_078831840.1">
    <property type="nucleotide sequence ID" value="NZ_FUWH01000007.1"/>
</dbReference>
<reference evidence="7 8" key="1">
    <citation type="submission" date="2017-02" db="EMBL/GenBank/DDBJ databases">
        <authorList>
            <person name="Peterson S.W."/>
        </authorList>
    </citation>
    <scope>NUCLEOTIDE SEQUENCE [LARGE SCALE GENOMIC DNA]</scope>
    <source>
        <strain evidence="7 8">DSM 22335</strain>
    </source>
</reference>
<feature type="domain" description="Glycoamylase-like" evidence="5">
    <location>
        <begin position="1373"/>
        <end position="1570"/>
    </location>
</feature>
<dbReference type="GO" id="GO:0005975">
    <property type="term" value="P:carbohydrate metabolic process"/>
    <property type="evidence" value="ECO:0007669"/>
    <property type="project" value="InterPro"/>
</dbReference>
<dbReference type="Proteomes" id="UP000190888">
    <property type="component" value="Unassembled WGS sequence"/>
</dbReference>
<evidence type="ECO:0000256" key="2">
    <source>
        <dbReference type="ARBA" id="ARBA00022679"/>
    </source>
</evidence>
<dbReference type="Gene3D" id="2.60.420.10">
    <property type="entry name" value="Maltose phosphorylase, domain 3"/>
    <property type="match status" value="1"/>
</dbReference>
<feature type="transmembrane region" description="Helical" evidence="3">
    <location>
        <begin position="991"/>
        <end position="1013"/>
    </location>
</feature>
<dbReference type="InterPro" id="IPR019282">
    <property type="entry name" value="Glycoamylase-like_cons_dom"/>
</dbReference>
<dbReference type="InterPro" id="IPR037824">
    <property type="entry name" value="GH94N_2_NdvB"/>
</dbReference>
<feature type="domain" description="Glycosyl hydrolase 94 supersandwich" evidence="4">
    <location>
        <begin position="2126"/>
        <end position="2393"/>
    </location>
</feature>
<evidence type="ECO:0000259" key="6">
    <source>
        <dbReference type="Pfam" id="PF17167"/>
    </source>
</evidence>
<feature type="transmembrane region" description="Helical" evidence="3">
    <location>
        <begin position="846"/>
        <end position="862"/>
    </location>
</feature>
<gene>
    <name evidence="7" type="ORF">SAMN04488132_10763</name>
</gene>
<evidence type="ECO:0000259" key="5">
    <source>
        <dbReference type="Pfam" id="PF10091"/>
    </source>
</evidence>
<keyword evidence="1" id="KW-0328">Glycosyltransferase</keyword>
<dbReference type="EMBL" id="FUWH01000007">
    <property type="protein sequence ID" value="SJZ97061.1"/>
    <property type="molecule type" value="Genomic_DNA"/>
</dbReference>
<dbReference type="STRING" id="413434.SAMN04488132_10763"/>
<name>A0A1T4Q0M5_9BACT</name>
<dbReference type="Pfam" id="PF06165">
    <property type="entry name" value="GH94_b-supersand"/>
    <property type="match status" value="2"/>
</dbReference>
<dbReference type="Gene3D" id="1.50.10.10">
    <property type="match status" value="1"/>
</dbReference>
<protein>
    <submittedName>
        <fullName evidence="7">Cellobiose phosphorylase</fullName>
    </submittedName>
</protein>
<feature type="domain" description="Glycosyl hydrolase 94 supersandwich" evidence="4">
    <location>
        <begin position="1625"/>
        <end position="1901"/>
    </location>
</feature>
<dbReference type="InterPro" id="IPR037018">
    <property type="entry name" value="GH65_N"/>
</dbReference>
<evidence type="ECO:0000259" key="4">
    <source>
        <dbReference type="Pfam" id="PF06165"/>
    </source>
</evidence>
<dbReference type="PANTHER" id="PTHR37469">
    <property type="entry name" value="CELLOBIONIC ACID PHOSPHORYLASE-RELATED"/>
    <property type="match status" value="1"/>
</dbReference>
<dbReference type="InterPro" id="IPR037820">
    <property type="entry name" value="GH94N_NdvB"/>
</dbReference>